<dbReference type="EMBL" id="JAEPRE010000026">
    <property type="protein sequence ID" value="KAG2235852.1"/>
    <property type="molecule type" value="Genomic_DNA"/>
</dbReference>
<feature type="coiled-coil region" evidence="6">
    <location>
        <begin position="29"/>
        <end position="56"/>
    </location>
</feature>
<dbReference type="GO" id="GO:1990918">
    <property type="term" value="P:double-strand break repair involved in meiotic recombination"/>
    <property type="evidence" value="ECO:0007669"/>
    <property type="project" value="TreeGrafter"/>
</dbReference>
<reference evidence="8" key="1">
    <citation type="submission" date="2021-01" db="EMBL/GenBank/DDBJ databases">
        <title>Metabolic potential, ecology and presence of endohyphal bacteria is reflected in genomic diversity of Mucoromycotina.</title>
        <authorList>
            <person name="Muszewska A."/>
            <person name="Okrasinska A."/>
            <person name="Steczkiewicz K."/>
            <person name="Drgas O."/>
            <person name="Orlowska M."/>
            <person name="Perlinska-Lenart U."/>
            <person name="Aleksandrzak-Piekarczyk T."/>
            <person name="Szatraj K."/>
            <person name="Zielenkiewicz U."/>
            <person name="Pilsyk S."/>
            <person name="Malc E."/>
            <person name="Mieczkowski P."/>
            <person name="Kruszewska J.S."/>
            <person name="Biernat P."/>
            <person name="Pawlowska J."/>
        </authorList>
    </citation>
    <scope>NUCLEOTIDE SEQUENCE</scope>
    <source>
        <strain evidence="8">WA0000018081</strain>
    </source>
</reference>
<evidence type="ECO:0000256" key="4">
    <source>
        <dbReference type="ARBA" id="ARBA00023242"/>
    </source>
</evidence>
<keyword evidence="2" id="KW-1017">Isopeptide bond</keyword>
<comment type="caution">
    <text evidence="8">The sequence shown here is derived from an EMBL/GenBank/DDBJ whole genome shotgun (WGS) entry which is preliminary data.</text>
</comment>
<organism evidence="8 9">
    <name type="scientific">Thamnidium elegans</name>
    <dbReference type="NCBI Taxonomy" id="101142"/>
    <lineage>
        <taxon>Eukaryota</taxon>
        <taxon>Fungi</taxon>
        <taxon>Fungi incertae sedis</taxon>
        <taxon>Mucoromycota</taxon>
        <taxon>Mucoromycotina</taxon>
        <taxon>Mucoromycetes</taxon>
        <taxon>Mucorales</taxon>
        <taxon>Mucorineae</taxon>
        <taxon>Mucoraceae</taxon>
        <taxon>Thamnidium</taxon>
    </lineage>
</organism>
<evidence type="ECO:0008006" key="10">
    <source>
        <dbReference type="Google" id="ProtNLM"/>
    </source>
</evidence>
<gene>
    <name evidence="8" type="ORF">INT48_003964</name>
</gene>
<dbReference type="GO" id="GO:0070182">
    <property type="term" value="F:DNA polymerase binding"/>
    <property type="evidence" value="ECO:0007669"/>
    <property type="project" value="TreeGrafter"/>
</dbReference>
<comment type="similarity">
    <text evidence="5">Belongs to the Fanconi anemia protein FANCD2 family.</text>
</comment>
<dbReference type="PANTHER" id="PTHR32086">
    <property type="entry name" value="FANCONI ANEMIA GROUP D2 PROTEIN"/>
    <property type="match status" value="1"/>
</dbReference>
<evidence type="ECO:0000256" key="5">
    <source>
        <dbReference type="ARBA" id="ARBA00093456"/>
    </source>
</evidence>
<dbReference type="PANTHER" id="PTHR32086:SF0">
    <property type="entry name" value="FANCONI ANEMIA GROUP D2 PROTEIN"/>
    <property type="match status" value="1"/>
</dbReference>
<dbReference type="GO" id="GO:0000793">
    <property type="term" value="C:condensed chromosome"/>
    <property type="evidence" value="ECO:0007669"/>
    <property type="project" value="TreeGrafter"/>
</dbReference>
<dbReference type="GO" id="GO:0007129">
    <property type="term" value="P:homologous chromosome pairing at meiosis"/>
    <property type="evidence" value="ECO:0007669"/>
    <property type="project" value="TreeGrafter"/>
</dbReference>
<accession>A0A8H7VYA1</accession>
<protein>
    <recommendedName>
        <fullName evidence="10">Fanconi anemia group D2 protein</fullName>
    </recommendedName>
</protein>
<evidence type="ECO:0000256" key="6">
    <source>
        <dbReference type="SAM" id="Coils"/>
    </source>
</evidence>
<sequence length="1481" mass="167742">MLFQQLLKEAGCQLESSTVIFEVESVLFRRSLANKLRSQTNEIEEFNQDLQNYTEDPAVFRKCLLPSTVADHVPKTTRTSSSESLFKTLLAIDSIQPELITYLLERLPEFYDELENDNSSSCTARLILHQLRWLDYIAQPEVLTEKLVETNSSKKIIQITPAVIQHELITSLPDIVNDSEHKPIVVYLKELMNENPELTVPILDALSNLTLHSENLEDVREMVLERLESAELDDLAIIVKFLLQTVTPSTIDMVVYGIRQKLDFRALGKVQSNTQVQQKKKQAPEALILESIKLGLQFHKFVCDSWLKSIVALEEQREHKVIDLLVLIILYSMTSMKKKVEAIIKKKIVQGYITSALVQETIMCHADGLLGYWGVLLSLSESLLRACQQTNAISPCASTLYVSSFKSSDVYYRQEIIGALVTHIGSGVEAEMNVALNVLLQLVKFDVSSVAVYSVFVKGILDYLDNLNLYQIRTLFDIFSLLALTTGNSTGDGSANLWSEIQIVIRKQLSNPREKYKIIGIIACLSSVKVLGSRVLCNDQIGAGSSTVSTKALANNALRHPMLRQATGLLELALRFSQENPNCIALIYDELAHLISEEDIDTRLQTWVKDNMTSDFTEYYVVAETDADVYMESVRDNQYIKLEPEKMMNLDEDDSEIIIKMYELFYNPDIKTKKQVIVPMSSIFNLIQSCEKKLNNGSLQDVDALFGCGVLLFKTDDIEDISPEEVEYACDMLFYTINWFREILNSFMFAEEDGFRERLVSRLRNMLQLEETLGHLMRQIPTYAPLEFHTTVPVNLTTVKNSSQIISSAVSSESQETACSEHAPGPKAVIKDHKTSTMKFKSVDDLRPYMRAFSVHLLELLKYNQDIQKESEQLTCEEINYILKDLDNKLDIKIMPPPPVFFGKKKAEDKHPTCNATMLARMDAQNLMKKTLENLYSKLQEKDIEPGRIEGSEEIVSCISLVFNILFKLLSWPDIQNSDNSLILHSMISAIASRISSRPGNSVKDELEQAFTYLSQYGDNVPQAKTALLLFNILQRLMVISENSAKLKKSALKVVSQIIAAPWFDWRDIKKEIPFLIEQFIELNEDSIDVLHELVNNTLPQFEEEGPLEILPLLKDETIVQHYQAVINQTVKAFDLLKNTDEDIDVVLVFNGRIVKIFERITYYVKAKEDRALIGILLKSGRLFIDQFTKHSIPFFTRVFKTHSSSVVAIFKDFQASTRMLQIICSHVKVLKEVALSAYVPPLKKALEIVIYQVKMLLTENRIPQSAFFMGALKHRDIRGVEISSQIPREPDYDEEDMNEEPSINSEQEDEEELPVASDIEEDGLSVAEEETLPKYKKTKPPVKKPKKPITKKPTSRKRKSPLSASTSDQAIRTSSVVPSSDEEEGDEAITISKNKNKRKVEVIEEEDGEDTDIFGSSDEEEEKEPSPSPTPLSSTSPLHPPPQPAKESTGKRRRLGLGRPVKSSQKKIFNLTGHSGEDSD</sequence>
<dbReference type="GO" id="GO:0031573">
    <property type="term" value="P:mitotic intra-S DNA damage checkpoint signaling"/>
    <property type="evidence" value="ECO:0007669"/>
    <property type="project" value="TreeGrafter"/>
</dbReference>
<feature type="compositionally biased region" description="Acidic residues" evidence="7">
    <location>
        <begin position="1307"/>
        <end position="1331"/>
    </location>
</feature>
<evidence type="ECO:0000313" key="9">
    <source>
        <dbReference type="Proteomes" id="UP000613177"/>
    </source>
</evidence>
<evidence type="ECO:0000256" key="2">
    <source>
        <dbReference type="ARBA" id="ARBA00022499"/>
    </source>
</evidence>
<feature type="compositionally biased region" description="Polar residues" evidence="7">
    <location>
        <begin position="1363"/>
        <end position="1379"/>
    </location>
</feature>
<evidence type="ECO:0000256" key="7">
    <source>
        <dbReference type="SAM" id="MobiDB-lite"/>
    </source>
</evidence>
<comment type="subcellular location">
    <subcellularLocation>
        <location evidence="1">Nucleus</location>
    </subcellularLocation>
</comment>
<proteinExistence type="inferred from homology"/>
<feature type="compositionally biased region" description="Acidic residues" evidence="7">
    <location>
        <begin position="1404"/>
        <end position="1424"/>
    </location>
</feature>
<dbReference type="Pfam" id="PF14631">
    <property type="entry name" value="FancD2"/>
    <property type="match status" value="2"/>
</dbReference>
<keyword evidence="3" id="KW-0832">Ubl conjugation</keyword>
<keyword evidence="9" id="KW-1185">Reference proteome</keyword>
<feature type="region of interest" description="Disordered" evidence="7">
    <location>
        <begin position="1283"/>
        <end position="1481"/>
    </location>
</feature>
<evidence type="ECO:0000256" key="1">
    <source>
        <dbReference type="ARBA" id="ARBA00004123"/>
    </source>
</evidence>
<evidence type="ECO:0000256" key="3">
    <source>
        <dbReference type="ARBA" id="ARBA00022843"/>
    </source>
</evidence>
<keyword evidence="6" id="KW-0175">Coiled coil</keyword>
<keyword evidence="4" id="KW-0539">Nucleus</keyword>
<dbReference type="Proteomes" id="UP000613177">
    <property type="component" value="Unassembled WGS sequence"/>
</dbReference>
<name>A0A8H7VYA1_9FUNG</name>
<dbReference type="GO" id="GO:0005634">
    <property type="term" value="C:nucleus"/>
    <property type="evidence" value="ECO:0007669"/>
    <property type="project" value="UniProtKB-SubCell"/>
</dbReference>
<feature type="compositionally biased region" description="Basic residues" evidence="7">
    <location>
        <begin position="1335"/>
        <end position="1361"/>
    </location>
</feature>
<dbReference type="GO" id="GO:0036297">
    <property type="term" value="P:interstrand cross-link repair"/>
    <property type="evidence" value="ECO:0007669"/>
    <property type="project" value="TreeGrafter"/>
</dbReference>
<evidence type="ECO:0000313" key="8">
    <source>
        <dbReference type="EMBL" id="KAG2235852.1"/>
    </source>
</evidence>
<dbReference type="InterPro" id="IPR029448">
    <property type="entry name" value="FANCD2"/>
</dbReference>